<dbReference type="GO" id="GO:0000166">
    <property type="term" value="F:nucleotide binding"/>
    <property type="evidence" value="ECO:0007669"/>
    <property type="project" value="InterPro"/>
</dbReference>
<organism evidence="2">
    <name type="scientific">marine metagenome</name>
    <dbReference type="NCBI Taxonomy" id="408172"/>
    <lineage>
        <taxon>unclassified sequences</taxon>
        <taxon>metagenomes</taxon>
        <taxon>ecological metagenomes</taxon>
    </lineage>
</organism>
<feature type="non-terminal residue" evidence="2">
    <location>
        <position position="363"/>
    </location>
</feature>
<feature type="non-terminal residue" evidence="2">
    <location>
        <position position="1"/>
    </location>
</feature>
<proteinExistence type="predicted"/>
<dbReference type="InterPro" id="IPR036291">
    <property type="entry name" value="NAD(P)-bd_dom_sf"/>
</dbReference>
<dbReference type="SUPFAM" id="SSF55347">
    <property type="entry name" value="Glyceraldehyde-3-phosphate dehydrogenase-like, C-terminal domain"/>
    <property type="match status" value="1"/>
</dbReference>
<dbReference type="Gene3D" id="3.30.360.10">
    <property type="entry name" value="Dihydrodipicolinate Reductase, domain 2"/>
    <property type="match status" value="1"/>
</dbReference>
<dbReference type="EMBL" id="UINC01102629">
    <property type="protein sequence ID" value="SVC64399.1"/>
    <property type="molecule type" value="Genomic_DNA"/>
</dbReference>
<dbReference type="PANTHER" id="PTHR43818:SF7">
    <property type="entry name" value="DEHYDROGENASE"/>
    <property type="match status" value="1"/>
</dbReference>
<dbReference type="InterPro" id="IPR000683">
    <property type="entry name" value="Gfo/Idh/MocA-like_OxRdtase_N"/>
</dbReference>
<dbReference type="Gene3D" id="3.40.50.720">
    <property type="entry name" value="NAD(P)-binding Rossmann-like Domain"/>
    <property type="match status" value="1"/>
</dbReference>
<evidence type="ECO:0000313" key="2">
    <source>
        <dbReference type="EMBL" id="SVC64399.1"/>
    </source>
</evidence>
<accession>A0A382NTA8</accession>
<evidence type="ECO:0000259" key="1">
    <source>
        <dbReference type="Pfam" id="PF01408"/>
    </source>
</evidence>
<sequence>GSFQHKWRREPQPDDRRQCAARCTFDRQRRRMTARIGLSGCGAIGQMHARNLAKRGVELVFHNRTRSKADDFGRRFGGKVSGEFEALVSGCDAVVIAPPPEQHTQQVLTALAAGKPVMVEKPLCANSEELARIEAAAESAPAGAFVLVAENYYYKPSLALMRETIAWDGIGAVQSMHVKKLTLQKADGWKAAYGALLEGGIHFVALVADLADAALTRVQAAGSGAVEAGAELELTQAPIRSPLSVLAEFPTAEGSGTAERQSRLTLSYEGGMKVHLHYAWDVPSWGKGTFQHSRIDGDTGRIVFESNGIYVDVRGPGRKGLSFPGFGDLMGYGMMTEDFLGCIVSSDTPYSNLVRARRDLEIV</sequence>
<dbReference type="PANTHER" id="PTHR43818">
    <property type="entry name" value="BCDNA.GH03377"/>
    <property type="match status" value="1"/>
</dbReference>
<dbReference type="SUPFAM" id="SSF51735">
    <property type="entry name" value="NAD(P)-binding Rossmann-fold domains"/>
    <property type="match status" value="1"/>
</dbReference>
<name>A0A382NTA8_9ZZZZ</name>
<dbReference type="Pfam" id="PF01408">
    <property type="entry name" value="GFO_IDH_MocA"/>
    <property type="match status" value="1"/>
</dbReference>
<gene>
    <name evidence="2" type="ORF">METZ01_LOCUS317253</name>
</gene>
<dbReference type="InterPro" id="IPR050463">
    <property type="entry name" value="Gfo/Idh/MocA_oxidrdct_glycsds"/>
</dbReference>
<dbReference type="AlphaFoldDB" id="A0A382NTA8"/>
<protein>
    <recommendedName>
        <fullName evidence="1">Gfo/Idh/MocA-like oxidoreductase N-terminal domain-containing protein</fullName>
    </recommendedName>
</protein>
<reference evidence="2" key="1">
    <citation type="submission" date="2018-05" db="EMBL/GenBank/DDBJ databases">
        <authorList>
            <person name="Lanie J.A."/>
            <person name="Ng W.-L."/>
            <person name="Kazmierczak K.M."/>
            <person name="Andrzejewski T.M."/>
            <person name="Davidsen T.M."/>
            <person name="Wayne K.J."/>
            <person name="Tettelin H."/>
            <person name="Glass J.I."/>
            <person name="Rusch D."/>
            <person name="Podicherti R."/>
            <person name="Tsui H.-C.T."/>
            <person name="Winkler M.E."/>
        </authorList>
    </citation>
    <scope>NUCLEOTIDE SEQUENCE</scope>
</reference>
<feature type="domain" description="Gfo/Idh/MocA-like oxidoreductase N-terminal" evidence="1">
    <location>
        <begin position="35"/>
        <end position="140"/>
    </location>
</feature>